<evidence type="ECO:0000313" key="4">
    <source>
        <dbReference type="Proteomes" id="UP000294847"/>
    </source>
</evidence>
<dbReference type="PANTHER" id="PTHR10900">
    <property type="entry name" value="PERIOSTIN-RELATED"/>
    <property type="match status" value="1"/>
</dbReference>
<reference evidence="3 4" key="1">
    <citation type="journal article" date="2019" name="Mol. Biol. Evol.">
        <title>Blast fungal genomes show frequent chromosomal changes, gene gains and losses, and effector gene turnover.</title>
        <authorList>
            <person name="Gomez Luciano L.B."/>
            <person name="Jason Tsai I."/>
            <person name="Chuma I."/>
            <person name="Tosa Y."/>
            <person name="Chen Y.H."/>
            <person name="Li J.Y."/>
            <person name="Li M.Y."/>
            <person name="Jade Lu M.Y."/>
            <person name="Nakayashiki H."/>
            <person name="Li W.H."/>
        </authorList>
    </citation>
    <scope>NUCLEOTIDE SEQUENCE [LARGE SCALE GENOMIC DNA]</scope>
    <source>
        <strain evidence="3">MZ5-1-6</strain>
    </source>
</reference>
<dbReference type="EMBL" id="CP034209">
    <property type="protein sequence ID" value="QBZ65110.1"/>
    <property type="molecule type" value="Genomic_DNA"/>
</dbReference>
<dbReference type="PANTHER" id="PTHR10900:SF125">
    <property type="entry name" value="FAS1 DOMAIN-CONTAINING PROTEIN YLR001C"/>
    <property type="match status" value="1"/>
</dbReference>
<feature type="region of interest" description="Disordered" evidence="1">
    <location>
        <begin position="109"/>
        <end position="129"/>
    </location>
</feature>
<accession>A0A4P7NRZ3</accession>
<feature type="chain" id="PRO_5043366294" evidence="2">
    <location>
        <begin position="17"/>
        <end position="485"/>
    </location>
</feature>
<evidence type="ECO:0000256" key="2">
    <source>
        <dbReference type="SAM" id="SignalP"/>
    </source>
</evidence>
<proteinExistence type="predicted"/>
<dbReference type="Gene3D" id="2.30.180.10">
    <property type="entry name" value="FAS1 domain"/>
    <property type="match status" value="2"/>
</dbReference>
<dbReference type="InterPro" id="IPR036378">
    <property type="entry name" value="FAS1_dom_sf"/>
</dbReference>
<dbReference type="InterPro" id="IPR050904">
    <property type="entry name" value="Adhesion/Biosynth-related"/>
</dbReference>
<keyword evidence="2" id="KW-0732">Signal</keyword>
<dbReference type="InterPro" id="IPR000782">
    <property type="entry name" value="FAS1_domain"/>
</dbReference>
<dbReference type="SUPFAM" id="SSF82153">
    <property type="entry name" value="FAS1 domain"/>
    <property type="match status" value="2"/>
</dbReference>
<protein>
    <submittedName>
        <fullName evidence="3">Uncharacterized protein</fullName>
    </submittedName>
</protein>
<gene>
    <name evidence="3" type="ORF">PoMZ_06814</name>
</gene>
<dbReference type="PROSITE" id="PS50213">
    <property type="entry name" value="FAS1"/>
    <property type="match status" value="2"/>
</dbReference>
<feature type="signal peptide" evidence="2">
    <location>
        <begin position="1"/>
        <end position="16"/>
    </location>
</feature>
<dbReference type="AlphaFoldDB" id="A0A4P7NRZ3"/>
<sequence>MRYAPILLPLAGLASAFVIPDTELFSHLVPEQSQQRPTPAAPLEQHFSIEHSADKVVAWWDSLLEHLPSRESLLYAAGDAIDFVSQGIENGKQTLSHALDDELQLFSAETEGEDDSEADRPRHGHKPHRSNETIYEIIKKSKYTTKFAKLIEDFPHVVELLKCTDSGNLTLFVPTDKAFERIPDHGKDKKPPKEVVEALLKYHVGIGFYPAGRILHTHTIPTAYKESWLGGHHQRLRARVGLGGVRINFFSKVVGANLFAKNGVIHAVDHLLVPPPMVGRIISLFPQQFSTLLLAFEKTDFTNYIHKVPMAGGTVFAPSNRAFARLGPRANAFLFNTETGIKYLKAILKYHIVANQTLYSDAFYGPEHRENAPASDEEDDMVAEGGSHYHIDLPTLLDGKNVAVDVARWGGWYRVKINGYIPVTVQDLPARNGVIQVVGRVLIPPHKHGKVDGDSVVDGEIEVEELKERLKAYVEADDEEDMGEL</sequence>
<organism evidence="3 4">
    <name type="scientific">Pyricularia oryzae</name>
    <name type="common">Rice blast fungus</name>
    <name type="synonym">Magnaporthe oryzae</name>
    <dbReference type="NCBI Taxonomy" id="318829"/>
    <lineage>
        <taxon>Eukaryota</taxon>
        <taxon>Fungi</taxon>
        <taxon>Dikarya</taxon>
        <taxon>Ascomycota</taxon>
        <taxon>Pezizomycotina</taxon>
        <taxon>Sordariomycetes</taxon>
        <taxon>Sordariomycetidae</taxon>
        <taxon>Magnaporthales</taxon>
        <taxon>Pyriculariaceae</taxon>
        <taxon>Pyricularia</taxon>
    </lineage>
</organism>
<evidence type="ECO:0000313" key="3">
    <source>
        <dbReference type="EMBL" id="QBZ65110.1"/>
    </source>
</evidence>
<dbReference type="Proteomes" id="UP000294847">
    <property type="component" value="Chromosome 6"/>
</dbReference>
<name>A0A4P7NRZ3_PYROR</name>
<evidence type="ECO:0000256" key="1">
    <source>
        <dbReference type="SAM" id="MobiDB-lite"/>
    </source>
</evidence>
<dbReference type="SMART" id="SM00554">
    <property type="entry name" value="FAS1"/>
    <property type="match status" value="2"/>
</dbReference>
<dbReference type="Pfam" id="PF02469">
    <property type="entry name" value="Fasciclin"/>
    <property type="match status" value="2"/>
</dbReference>